<dbReference type="AlphaFoldDB" id="A0A7X6DR14"/>
<dbReference type="PANTHER" id="PTHR43350">
    <property type="entry name" value="NAD-DEPENDENT ALCOHOL DEHYDROGENASE"/>
    <property type="match status" value="1"/>
</dbReference>
<dbReference type="EMBL" id="VTOW01000002">
    <property type="protein sequence ID" value="NKE71744.1"/>
    <property type="molecule type" value="Genomic_DNA"/>
</dbReference>
<keyword evidence="3" id="KW-0479">Metal-binding</keyword>
<dbReference type="SUPFAM" id="SSF51735">
    <property type="entry name" value="NAD(P)-binding Rossmann-fold domains"/>
    <property type="match status" value="1"/>
</dbReference>
<keyword evidence="5" id="KW-0560">Oxidoreductase</keyword>
<comment type="similarity">
    <text evidence="2">Belongs to the zinc-containing alcohol dehydrogenase family.</text>
</comment>
<evidence type="ECO:0000256" key="1">
    <source>
        <dbReference type="ARBA" id="ARBA00001947"/>
    </source>
</evidence>
<dbReference type="InterPro" id="IPR036291">
    <property type="entry name" value="NAD(P)-bd_dom_sf"/>
</dbReference>
<evidence type="ECO:0000259" key="6">
    <source>
        <dbReference type="Pfam" id="PF08240"/>
    </source>
</evidence>
<dbReference type="Gene3D" id="3.40.50.720">
    <property type="entry name" value="NAD(P)-binding Rossmann-like Domain"/>
    <property type="match status" value="1"/>
</dbReference>
<evidence type="ECO:0000256" key="2">
    <source>
        <dbReference type="ARBA" id="ARBA00008072"/>
    </source>
</evidence>
<evidence type="ECO:0000313" key="8">
    <source>
        <dbReference type="Proteomes" id="UP000534783"/>
    </source>
</evidence>
<proteinExistence type="inferred from homology"/>
<dbReference type="InterPro" id="IPR011032">
    <property type="entry name" value="GroES-like_sf"/>
</dbReference>
<name>A0A7X6DR14_9BACT</name>
<sequence>MQGLSFKKTLTLRKNLPLPSAPGEARIRVSLAGICSTDLEIAKGYMGFHSILGHEFVGVVEAAPDQAWIGKRVVGEINAACGGCCFCVRGMRNHCSQRTVLGILGRDGSFAEQLSLPIQNLHLVPENLTDEEAVFTEPLAAAFRITEQLATRPEERVTLLGDGKLGLLIAQVLKDRCRLVVVGRYPERNKTLEQWGIQSLSPDQTIPLQHLSDIVIDATGSPKGFDLAQQLVRPQGTIVLKTTCAGRPKVDLAKVVIDEVTVVGSRCGPFAPALEALSRKKVDVRPLITEVFPLKRGKEAFRKAAERGTLKVLLRP</sequence>
<comment type="cofactor">
    <cofactor evidence="1">
        <name>Zn(2+)</name>
        <dbReference type="ChEBI" id="CHEBI:29105"/>
    </cofactor>
</comment>
<comment type="caution">
    <text evidence="7">The sequence shown here is derived from an EMBL/GenBank/DDBJ whole genome shotgun (WGS) entry which is preliminary data.</text>
</comment>
<evidence type="ECO:0000256" key="3">
    <source>
        <dbReference type="ARBA" id="ARBA00022723"/>
    </source>
</evidence>
<gene>
    <name evidence="7" type="ORF">MNODULE_13435</name>
</gene>
<accession>A0A7X6DR14</accession>
<dbReference type="CDD" id="cd08242">
    <property type="entry name" value="MDR_like"/>
    <property type="match status" value="1"/>
</dbReference>
<reference evidence="7 8" key="1">
    <citation type="journal article" date="2020" name="Nature">
        <title>Bacterial chemolithoautotrophy via manganese oxidation.</title>
        <authorList>
            <person name="Yu H."/>
            <person name="Leadbetter J.R."/>
        </authorList>
    </citation>
    <scope>NUCLEOTIDE SEQUENCE [LARGE SCALE GENOMIC DNA]</scope>
    <source>
        <strain evidence="7 8">Mn-1</strain>
    </source>
</reference>
<evidence type="ECO:0000256" key="4">
    <source>
        <dbReference type="ARBA" id="ARBA00022833"/>
    </source>
</evidence>
<keyword evidence="4" id="KW-0862">Zinc</keyword>
<feature type="domain" description="Alcohol dehydrogenase-like N-terminal" evidence="6">
    <location>
        <begin position="22"/>
        <end position="126"/>
    </location>
</feature>
<dbReference type="Proteomes" id="UP000534783">
    <property type="component" value="Unassembled WGS sequence"/>
</dbReference>
<dbReference type="GO" id="GO:0046872">
    <property type="term" value="F:metal ion binding"/>
    <property type="evidence" value="ECO:0007669"/>
    <property type="project" value="UniProtKB-KW"/>
</dbReference>
<evidence type="ECO:0000256" key="5">
    <source>
        <dbReference type="ARBA" id="ARBA00023002"/>
    </source>
</evidence>
<dbReference type="GO" id="GO:0016491">
    <property type="term" value="F:oxidoreductase activity"/>
    <property type="evidence" value="ECO:0007669"/>
    <property type="project" value="UniProtKB-KW"/>
</dbReference>
<dbReference type="SUPFAM" id="SSF50129">
    <property type="entry name" value="GroES-like"/>
    <property type="match status" value="1"/>
</dbReference>
<dbReference type="Gene3D" id="3.90.180.10">
    <property type="entry name" value="Medium-chain alcohol dehydrogenases, catalytic domain"/>
    <property type="match status" value="1"/>
</dbReference>
<dbReference type="Pfam" id="PF08240">
    <property type="entry name" value="ADH_N"/>
    <property type="match status" value="1"/>
</dbReference>
<keyword evidence="8" id="KW-1185">Reference proteome</keyword>
<evidence type="ECO:0000313" key="7">
    <source>
        <dbReference type="EMBL" id="NKE71744.1"/>
    </source>
</evidence>
<dbReference type="PANTHER" id="PTHR43350:SF2">
    <property type="entry name" value="GROES-LIKE ZINC-BINDING ALCOHOL DEHYDROGENASE FAMILY PROTEIN"/>
    <property type="match status" value="1"/>
</dbReference>
<dbReference type="RefSeq" id="WP_168060653.1">
    <property type="nucleotide sequence ID" value="NZ_VTOW01000002.1"/>
</dbReference>
<protein>
    <submittedName>
        <fullName evidence="7">Alcohol dehydrogenase catalytic domain-containing protein</fullName>
    </submittedName>
</protein>
<dbReference type="InterPro" id="IPR013154">
    <property type="entry name" value="ADH-like_N"/>
</dbReference>
<organism evidence="7 8">
    <name type="scientific">Candidatus Manganitrophus noduliformans</name>
    <dbReference type="NCBI Taxonomy" id="2606439"/>
    <lineage>
        <taxon>Bacteria</taxon>
        <taxon>Pseudomonadati</taxon>
        <taxon>Nitrospirota</taxon>
        <taxon>Nitrospiria</taxon>
        <taxon>Candidatus Troglogloeales</taxon>
        <taxon>Candidatus Manganitrophaceae</taxon>
        <taxon>Candidatus Manganitrophus</taxon>
    </lineage>
</organism>